<dbReference type="InterPro" id="IPR014340">
    <property type="entry name" value="LptA"/>
</dbReference>
<gene>
    <name evidence="5" type="primary">lptA</name>
    <name evidence="5" type="ORF">NJU99_09320</name>
</gene>
<evidence type="ECO:0000313" key="6">
    <source>
        <dbReference type="Proteomes" id="UP001060012"/>
    </source>
</evidence>
<dbReference type="EMBL" id="CP100595">
    <property type="protein sequence ID" value="UTJ05466.1"/>
    <property type="molecule type" value="Genomic_DNA"/>
</dbReference>
<organism evidence="5 6">
    <name type="scientific">Arcobacter roscoffensis</name>
    <dbReference type="NCBI Taxonomy" id="2961520"/>
    <lineage>
        <taxon>Bacteria</taxon>
        <taxon>Pseudomonadati</taxon>
        <taxon>Campylobacterota</taxon>
        <taxon>Epsilonproteobacteria</taxon>
        <taxon>Campylobacterales</taxon>
        <taxon>Arcobacteraceae</taxon>
        <taxon>Arcobacter</taxon>
    </lineage>
</organism>
<name>A0ABY5E166_9BACT</name>
<feature type="domain" description="Organic solvent tolerance-like N-terminal" evidence="4">
    <location>
        <begin position="23"/>
        <end position="136"/>
    </location>
</feature>
<evidence type="ECO:0000313" key="5">
    <source>
        <dbReference type="EMBL" id="UTJ05466.1"/>
    </source>
</evidence>
<proteinExistence type="predicted"/>
<dbReference type="Gene3D" id="2.60.450.10">
    <property type="entry name" value="Lipopolysaccharide (LPS) transport protein A like domain"/>
    <property type="match status" value="1"/>
</dbReference>
<sequence>MKYLAGLLVCSTLLLGQTQKLVIDAQKFEASDAKGISTFTGDVKIQMGKDRLEANKVEIYFVSNKGTNTKTPSKYIATGNVNFELVTSKKHYLGTGNKIIYSPSKQEYTVLGNGFLQEKNDDRKIYGDKIYVNQLSGEAKVSGSENKPVRFIINIEQGGENK</sequence>
<dbReference type="InterPro" id="IPR005653">
    <property type="entry name" value="OstA-like_N"/>
</dbReference>
<keyword evidence="3" id="KW-0574">Periplasm</keyword>
<keyword evidence="1" id="KW-0813">Transport</keyword>
<evidence type="ECO:0000259" key="4">
    <source>
        <dbReference type="Pfam" id="PF03968"/>
    </source>
</evidence>
<keyword evidence="2" id="KW-0732">Signal</keyword>
<keyword evidence="6" id="KW-1185">Reference proteome</keyword>
<evidence type="ECO:0000256" key="1">
    <source>
        <dbReference type="ARBA" id="ARBA00022448"/>
    </source>
</evidence>
<dbReference type="PANTHER" id="PTHR36504:SF1">
    <property type="entry name" value="LIPOPOLYSACCHARIDE EXPORT SYSTEM PROTEIN LPTA"/>
    <property type="match status" value="1"/>
</dbReference>
<accession>A0ABY5E166</accession>
<dbReference type="InterPro" id="IPR052037">
    <property type="entry name" value="LPS_export_LptA"/>
</dbReference>
<evidence type="ECO:0000256" key="3">
    <source>
        <dbReference type="ARBA" id="ARBA00022764"/>
    </source>
</evidence>
<reference evidence="5" key="1">
    <citation type="submission" date="2022-07" db="EMBL/GenBank/DDBJ databases">
        <title>Arcobacter roscoffensis sp. nov., a marine bacterium isolated from coastal seawater collected from Roscoff, France.</title>
        <authorList>
            <person name="Pascual J."/>
            <person name="Lepeaux C."/>
            <person name="Methner A."/>
            <person name="Overmann J."/>
        </authorList>
    </citation>
    <scope>NUCLEOTIDE SEQUENCE</scope>
    <source>
        <strain evidence="5">ARW1-2F2</strain>
    </source>
</reference>
<dbReference type="Proteomes" id="UP001060012">
    <property type="component" value="Chromosome"/>
</dbReference>
<evidence type="ECO:0000256" key="2">
    <source>
        <dbReference type="ARBA" id="ARBA00022729"/>
    </source>
</evidence>
<dbReference type="NCBIfam" id="TIGR03002">
    <property type="entry name" value="outer_YhbN_LptA"/>
    <property type="match status" value="1"/>
</dbReference>
<dbReference type="PANTHER" id="PTHR36504">
    <property type="entry name" value="LIPOPOLYSACCHARIDE EXPORT SYSTEM PROTEIN LPTA"/>
    <property type="match status" value="1"/>
</dbReference>
<dbReference type="RefSeq" id="WP_254575647.1">
    <property type="nucleotide sequence ID" value="NZ_CP100595.1"/>
</dbReference>
<protein>
    <submittedName>
        <fullName evidence="5">Lipopolysaccharide transport periplasmic protein LptA</fullName>
    </submittedName>
</protein>
<dbReference type="Pfam" id="PF03968">
    <property type="entry name" value="LptD_N"/>
    <property type="match status" value="1"/>
</dbReference>